<reference evidence="1 2" key="1">
    <citation type="journal article" date="2007" name="Nature">
        <title>Evolution of genes and genomes on the Drosophila phylogeny.</title>
        <authorList>
            <consortium name="Drosophila 12 Genomes Consortium"/>
            <person name="Clark A.G."/>
            <person name="Eisen M.B."/>
            <person name="Smith D.R."/>
            <person name="Bergman C.M."/>
            <person name="Oliver B."/>
            <person name="Markow T.A."/>
            <person name="Kaufman T.C."/>
            <person name="Kellis M."/>
            <person name="Gelbart W."/>
            <person name="Iyer V.N."/>
            <person name="Pollard D.A."/>
            <person name="Sackton T.B."/>
            <person name="Larracuente A.M."/>
            <person name="Singh N.D."/>
            <person name="Abad J.P."/>
            <person name="Abt D.N."/>
            <person name="Adryan B."/>
            <person name="Aguade M."/>
            <person name="Akashi H."/>
            <person name="Anderson W.W."/>
            <person name="Aquadro C.F."/>
            <person name="Ardell D.H."/>
            <person name="Arguello R."/>
            <person name="Artieri C.G."/>
            <person name="Barbash D.A."/>
            <person name="Barker D."/>
            <person name="Barsanti P."/>
            <person name="Batterham P."/>
            <person name="Batzoglou S."/>
            <person name="Begun D."/>
            <person name="Bhutkar A."/>
            <person name="Blanco E."/>
            <person name="Bosak S.A."/>
            <person name="Bradley R.K."/>
            <person name="Brand A.D."/>
            <person name="Brent M.R."/>
            <person name="Brooks A.N."/>
            <person name="Brown R.H."/>
            <person name="Butlin R.K."/>
            <person name="Caggese C."/>
            <person name="Calvi B.R."/>
            <person name="Bernardo de Carvalho A."/>
            <person name="Caspi A."/>
            <person name="Castrezana S."/>
            <person name="Celniker S.E."/>
            <person name="Chang J.L."/>
            <person name="Chapple C."/>
            <person name="Chatterji S."/>
            <person name="Chinwalla A."/>
            <person name="Civetta A."/>
            <person name="Clifton S.W."/>
            <person name="Comeron J.M."/>
            <person name="Costello J.C."/>
            <person name="Coyne J.A."/>
            <person name="Daub J."/>
            <person name="David R.G."/>
            <person name="Delcher A.L."/>
            <person name="Delehaunty K."/>
            <person name="Do C.B."/>
            <person name="Ebling H."/>
            <person name="Edwards K."/>
            <person name="Eickbush T."/>
            <person name="Evans J.D."/>
            <person name="Filipski A."/>
            <person name="Findeiss S."/>
            <person name="Freyhult E."/>
            <person name="Fulton L."/>
            <person name="Fulton R."/>
            <person name="Garcia A.C."/>
            <person name="Gardiner A."/>
            <person name="Garfield D.A."/>
            <person name="Garvin B.E."/>
            <person name="Gibson G."/>
            <person name="Gilbert D."/>
            <person name="Gnerre S."/>
            <person name="Godfrey J."/>
            <person name="Good R."/>
            <person name="Gotea V."/>
            <person name="Gravely B."/>
            <person name="Greenberg A.J."/>
            <person name="Griffiths-Jones S."/>
            <person name="Gross S."/>
            <person name="Guigo R."/>
            <person name="Gustafson E.A."/>
            <person name="Haerty W."/>
            <person name="Hahn M.W."/>
            <person name="Halligan D.L."/>
            <person name="Halpern A.L."/>
            <person name="Halter G.M."/>
            <person name="Han M.V."/>
            <person name="Heger A."/>
            <person name="Hillier L."/>
            <person name="Hinrichs A.S."/>
            <person name="Holmes I."/>
            <person name="Hoskins R.A."/>
            <person name="Hubisz M.J."/>
            <person name="Hultmark D."/>
            <person name="Huntley M.A."/>
            <person name="Jaffe D.B."/>
            <person name="Jagadeeshan S."/>
            <person name="Jeck W.R."/>
            <person name="Johnson J."/>
            <person name="Jones C.D."/>
            <person name="Jordan W.C."/>
            <person name="Karpen G.H."/>
            <person name="Kataoka E."/>
            <person name="Keightley P.D."/>
            <person name="Kheradpour P."/>
            <person name="Kirkness E.F."/>
            <person name="Koerich L.B."/>
            <person name="Kristiansen K."/>
            <person name="Kudrna D."/>
            <person name="Kulathinal R.J."/>
            <person name="Kumar S."/>
            <person name="Kwok R."/>
            <person name="Lander E."/>
            <person name="Langley C.H."/>
            <person name="Lapoint R."/>
            <person name="Lazzaro B.P."/>
            <person name="Lee S.J."/>
            <person name="Levesque L."/>
            <person name="Li R."/>
            <person name="Lin C.F."/>
            <person name="Lin M.F."/>
            <person name="Lindblad-Toh K."/>
            <person name="Llopart A."/>
            <person name="Long M."/>
            <person name="Low L."/>
            <person name="Lozovsky E."/>
            <person name="Lu J."/>
            <person name="Luo M."/>
            <person name="Machado C.A."/>
            <person name="Makalowski W."/>
            <person name="Marzo M."/>
            <person name="Matsuda M."/>
            <person name="Matzkin L."/>
            <person name="McAllister B."/>
            <person name="McBride C.S."/>
            <person name="McKernan B."/>
            <person name="McKernan K."/>
            <person name="Mendez-Lago M."/>
            <person name="Minx P."/>
            <person name="Mollenhauer M.U."/>
            <person name="Montooth K."/>
            <person name="Mount S.M."/>
            <person name="Mu X."/>
            <person name="Myers E."/>
            <person name="Negre B."/>
            <person name="Newfeld S."/>
            <person name="Nielsen R."/>
            <person name="Noor M.A."/>
            <person name="O'Grady P."/>
            <person name="Pachter L."/>
            <person name="Papaceit M."/>
            <person name="Parisi M.J."/>
            <person name="Parisi M."/>
            <person name="Parts L."/>
            <person name="Pedersen J.S."/>
            <person name="Pesole G."/>
            <person name="Phillippy A.M."/>
            <person name="Ponting C.P."/>
            <person name="Pop M."/>
            <person name="Porcelli D."/>
            <person name="Powell J.R."/>
            <person name="Prohaska S."/>
            <person name="Pruitt K."/>
            <person name="Puig M."/>
            <person name="Quesneville H."/>
            <person name="Ram K.R."/>
            <person name="Rand D."/>
            <person name="Rasmussen M.D."/>
            <person name="Reed L.K."/>
            <person name="Reenan R."/>
            <person name="Reily A."/>
            <person name="Remington K.A."/>
            <person name="Rieger T.T."/>
            <person name="Ritchie M.G."/>
            <person name="Robin C."/>
            <person name="Rogers Y.H."/>
            <person name="Rohde C."/>
            <person name="Rozas J."/>
            <person name="Rubenfield M.J."/>
            <person name="Ruiz A."/>
            <person name="Russo S."/>
            <person name="Salzberg S.L."/>
            <person name="Sanchez-Gracia A."/>
            <person name="Saranga D.J."/>
            <person name="Sato H."/>
            <person name="Schaeffer S.W."/>
            <person name="Schatz M.C."/>
            <person name="Schlenke T."/>
            <person name="Schwartz R."/>
            <person name="Segarra C."/>
            <person name="Singh R.S."/>
            <person name="Sirot L."/>
            <person name="Sirota M."/>
            <person name="Sisneros N.B."/>
            <person name="Smith C.D."/>
            <person name="Smith T.F."/>
            <person name="Spieth J."/>
            <person name="Stage D.E."/>
            <person name="Stark A."/>
            <person name="Stephan W."/>
            <person name="Strausberg R.L."/>
            <person name="Strempel S."/>
            <person name="Sturgill D."/>
            <person name="Sutton G."/>
            <person name="Sutton G.G."/>
            <person name="Tao W."/>
            <person name="Teichmann S."/>
            <person name="Tobari Y.N."/>
            <person name="Tomimura Y."/>
            <person name="Tsolas J.M."/>
            <person name="Valente V.L."/>
            <person name="Venter E."/>
            <person name="Venter J.C."/>
            <person name="Vicario S."/>
            <person name="Vieira F.G."/>
            <person name="Vilella A.J."/>
            <person name="Villasante A."/>
            <person name="Walenz B."/>
            <person name="Wang J."/>
            <person name="Wasserman M."/>
            <person name="Watts T."/>
            <person name="Wilson D."/>
            <person name="Wilson R.K."/>
            <person name="Wing R.A."/>
            <person name="Wolfner M.F."/>
            <person name="Wong A."/>
            <person name="Wong G.K."/>
            <person name="Wu C.I."/>
            <person name="Wu G."/>
            <person name="Yamamoto D."/>
            <person name="Yang H.P."/>
            <person name="Yang S.P."/>
            <person name="Yorke J.A."/>
            <person name="Yoshida K."/>
            <person name="Zdobnov E."/>
            <person name="Zhang P."/>
            <person name="Zhang Y."/>
            <person name="Zimin A.V."/>
            <person name="Baldwin J."/>
            <person name="Abdouelleil A."/>
            <person name="Abdulkadir J."/>
            <person name="Abebe A."/>
            <person name="Abera B."/>
            <person name="Abreu J."/>
            <person name="Acer S.C."/>
            <person name="Aftuck L."/>
            <person name="Alexander A."/>
            <person name="An P."/>
            <person name="Anderson E."/>
            <person name="Anderson S."/>
            <person name="Arachi H."/>
            <person name="Azer M."/>
            <person name="Bachantsang P."/>
            <person name="Barry A."/>
            <person name="Bayul T."/>
            <person name="Berlin A."/>
            <person name="Bessette D."/>
            <person name="Bloom T."/>
            <person name="Blye J."/>
            <person name="Boguslavskiy L."/>
            <person name="Bonnet C."/>
            <person name="Boukhgalter B."/>
            <person name="Bourzgui I."/>
            <person name="Brown A."/>
            <person name="Cahill P."/>
            <person name="Channer S."/>
            <person name="Cheshatsang Y."/>
            <person name="Chuda L."/>
            <person name="Citroen M."/>
            <person name="Collymore A."/>
            <person name="Cooke P."/>
            <person name="Costello M."/>
            <person name="D'Aco K."/>
            <person name="Daza R."/>
            <person name="De Haan G."/>
            <person name="DeGray S."/>
            <person name="DeMaso C."/>
            <person name="Dhargay N."/>
            <person name="Dooley K."/>
            <person name="Dooley E."/>
            <person name="Doricent M."/>
            <person name="Dorje P."/>
            <person name="Dorjee K."/>
            <person name="Dupes A."/>
            <person name="Elong R."/>
            <person name="Falk J."/>
            <person name="Farina A."/>
            <person name="Faro S."/>
            <person name="Ferguson D."/>
            <person name="Fisher S."/>
            <person name="Foley C.D."/>
            <person name="Franke A."/>
            <person name="Friedrich D."/>
            <person name="Gadbois L."/>
            <person name="Gearin G."/>
            <person name="Gearin C.R."/>
            <person name="Giannoukos G."/>
            <person name="Goode T."/>
            <person name="Graham J."/>
            <person name="Grandbois E."/>
            <person name="Grewal S."/>
            <person name="Gyaltsen K."/>
            <person name="Hafez N."/>
            <person name="Hagos B."/>
            <person name="Hall J."/>
            <person name="Henson C."/>
            <person name="Hollinger A."/>
            <person name="Honan T."/>
            <person name="Huard M.D."/>
            <person name="Hughes L."/>
            <person name="Hurhula B."/>
            <person name="Husby M.E."/>
            <person name="Kamat A."/>
            <person name="Kanga B."/>
            <person name="Kashin S."/>
            <person name="Khazanovich D."/>
            <person name="Kisner P."/>
            <person name="Lance K."/>
            <person name="Lara M."/>
            <person name="Lee W."/>
            <person name="Lennon N."/>
            <person name="Letendre F."/>
            <person name="LeVine R."/>
            <person name="Lipovsky A."/>
            <person name="Liu X."/>
            <person name="Liu J."/>
            <person name="Liu S."/>
            <person name="Lokyitsang T."/>
            <person name="Lokyitsang Y."/>
            <person name="Lubonja R."/>
            <person name="Lui A."/>
            <person name="MacDonald P."/>
            <person name="Magnisalis V."/>
            <person name="Maru K."/>
            <person name="Matthews C."/>
            <person name="McCusker W."/>
            <person name="McDonough S."/>
            <person name="Mehta T."/>
            <person name="Meldrim J."/>
            <person name="Meneus L."/>
            <person name="Mihai O."/>
            <person name="Mihalev A."/>
            <person name="Mihova T."/>
            <person name="Mittelman R."/>
            <person name="Mlenga V."/>
            <person name="Montmayeur A."/>
            <person name="Mulrain L."/>
            <person name="Navidi A."/>
            <person name="Naylor J."/>
            <person name="Negash T."/>
            <person name="Nguyen T."/>
            <person name="Nguyen N."/>
            <person name="Nicol R."/>
            <person name="Norbu C."/>
            <person name="Norbu N."/>
            <person name="Novod N."/>
            <person name="O'Neill B."/>
            <person name="Osman S."/>
            <person name="Markiewicz E."/>
            <person name="Oyono O.L."/>
            <person name="Patti C."/>
            <person name="Phunkhang P."/>
            <person name="Pierre F."/>
            <person name="Priest M."/>
            <person name="Raghuraman S."/>
            <person name="Rege F."/>
            <person name="Reyes R."/>
            <person name="Rise C."/>
            <person name="Rogov P."/>
            <person name="Ross K."/>
            <person name="Ryan E."/>
            <person name="Settipalli S."/>
            <person name="Shea T."/>
            <person name="Sherpa N."/>
            <person name="Shi L."/>
            <person name="Shih D."/>
            <person name="Sparrow T."/>
            <person name="Spaulding J."/>
            <person name="Stalker J."/>
            <person name="Stange-Thomann N."/>
            <person name="Stavropoulos S."/>
            <person name="Stone C."/>
            <person name="Strader C."/>
            <person name="Tesfaye S."/>
            <person name="Thomson T."/>
            <person name="Thoulutsang Y."/>
            <person name="Thoulutsang D."/>
            <person name="Topham K."/>
            <person name="Topping I."/>
            <person name="Tsamla T."/>
            <person name="Vassiliev H."/>
            <person name="Vo A."/>
            <person name="Wangchuk T."/>
            <person name="Wangdi T."/>
            <person name="Weiand M."/>
            <person name="Wilkinson J."/>
            <person name="Wilson A."/>
            <person name="Yadav S."/>
            <person name="Young G."/>
            <person name="Yu Q."/>
            <person name="Zembek L."/>
            <person name="Zhong D."/>
            <person name="Zimmer A."/>
            <person name="Zwirko Z."/>
            <person name="Jaffe D.B."/>
            <person name="Alvarez P."/>
            <person name="Brockman W."/>
            <person name="Butler J."/>
            <person name="Chin C."/>
            <person name="Gnerre S."/>
            <person name="Grabherr M."/>
            <person name="Kleber M."/>
            <person name="Mauceli E."/>
            <person name="MacCallum I."/>
        </authorList>
    </citation>
    <scope>NUCLEOTIDE SEQUENCE [LARGE SCALE GENOMIC DNA]</scope>
    <source>
        <strain evidence="1 2">TSC#14021-0224.01</strain>
    </source>
</reference>
<name>A0A0Q5VJ58_DROER</name>
<proteinExistence type="predicted"/>
<protein>
    <submittedName>
        <fullName evidence="1">Uncharacterized protein</fullName>
    </submittedName>
</protein>
<sequence length="715" mass="82907">MGPHNKSEDIVLRQWLVRDDSLFQACGFCLVAASDDQSVFITWDKYYLLNIRFKMPVDCCRTKMTAVRIPLPKGEGGYIRSVHTLRYNTILHMSNGELYSFTSFKALNLINWISEVRCLAIVDQGFSVIRIDNRRLLLQTYIDIPNLEKDKCTLQHTFDITFDQQNIFQCDWQHNEYTLTTLKVTEKEEQFVRSVLGTNTVELNNVYIFSIAGHVFALAHKQKKRSESTGPDYNIELLCIYAAHVKFIKLLPIENLCLVFLSSGSVDMWYMSRLLSIKQRQMYHTGSEWLDYDATSDNGDFYYTDGNQLVRLRFKYNVQLDECFVYTLAKPVYGIYGCSWIDQKKELFCLSDNNILYCIRFGMSEMNGQTLNFSTPNLTPSAFKRLQHNAKALQVYKKQPDFLRQKLHKEYRQQQLISMSKNSQKLGAPIKITLEYHLQVPSIVEDNVLLQAAQNFDAQTSCIYAVLKVSLIDSRLLLQRTFWKLLTFYENRISVLLLPTEILVNQKCNVVVALNKMKNEHLPNFKSQLMELVELNNQTCAVLFHIPVVSCGHTFRAIFGGRIVPGRFSLNNKLLLQKKPDIKKIRQACSLGSQFTLSNIADIFCNAICIHNDSLELSFIDEKLHFLSNRNIRINHLNGMLESKDASTIYYFKQHIILNSDQLESASKKYDLTFNTIMSDVDRFRYRQCNNILTCGTNFAIILKSKYNIIRNDIY</sequence>
<evidence type="ECO:0000313" key="2">
    <source>
        <dbReference type="Proteomes" id="UP000008711"/>
    </source>
</evidence>
<dbReference type="EMBL" id="CH954179">
    <property type="protein sequence ID" value="KQS61773.1"/>
    <property type="molecule type" value="Genomic_DNA"/>
</dbReference>
<keyword evidence="2" id="KW-1185">Reference proteome</keyword>
<dbReference type="OrthoDB" id="7765038at2759"/>
<dbReference type="KEGG" id="der:26526865"/>
<organism evidence="1 2">
    <name type="scientific">Drosophila erecta</name>
    <name type="common">Fruit fly</name>
    <dbReference type="NCBI Taxonomy" id="7220"/>
    <lineage>
        <taxon>Eukaryota</taxon>
        <taxon>Metazoa</taxon>
        <taxon>Ecdysozoa</taxon>
        <taxon>Arthropoda</taxon>
        <taxon>Hexapoda</taxon>
        <taxon>Insecta</taxon>
        <taxon>Pterygota</taxon>
        <taxon>Neoptera</taxon>
        <taxon>Endopterygota</taxon>
        <taxon>Diptera</taxon>
        <taxon>Brachycera</taxon>
        <taxon>Muscomorpha</taxon>
        <taxon>Ephydroidea</taxon>
        <taxon>Drosophilidae</taxon>
        <taxon>Drosophila</taxon>
        <taxon>Sophophora</taxon>
    </lineage>
</organism>
<gene>
    <name evidence="1" type="primary">Dere\GG27041</name>
    <name evidence="1" type="synonym">GG27041</name>
    <name evidence="1" type="ORF">Dere_GG27041</name>
</gene>
<evidence type="ECO:0000313" key="1">
    <source>
        <dbReference type="EMBL" id="KQS61773.1"/>
    </source>
</evidence>
<accession>A0A0Q5VJ58</accession>
<dbReference type="Proteomes" id="UP000008711">
    <property type="component" value="Unassembled WGS sequence"/>
</dbReference>
<dbReference type="AlphaFoldDB" id="A0A0Q5VJ58"/>
<reference evidence="1 2" key="2">
    <citation type="journal article" date="2008" name="Bioinformatics">
        <title>Assembly reconciliation.</title>
        <authorList>
            <person name="Zimin A.V."/>
            <person name="Smith D.R."/>
            <person name="Sutton G."/>
            <person name="Yorke J.A."/>
        </authorList>
    </citation>
    <scope>NUCLEOTIDE SEQUENCE [LARGE SCALE GENOMIC DNA]</scope>
    <source>
        <strain evidence="1 2">TSC#14021-0224.01</strain>
    </source>
</reference>